<dbReference type="Proteomes" id="UP000663879">
    <property type="component" value="Unassembled WGS sequence"/>
</dbReference>
<accession>A0A813S5K4</accession>
<evidence type="ECO:0000313" key="3">
    <source>
        <dbReference type="Proteomes" id="UP000663879"/>
    </source>
</evidence>
<evidence type="ECO:0000256" key="1">
    <source>
        <dbReference type="SAM" id="MobiDB-lite"/>
    </source>
</evidence>
<organism evidence="2 3">
    <name type="scientific">Brachionus calyciflorus</name>
    <dbReference type="NCBI Taxonomy" id="104777"/>
    <lineage>
        <taxon>Eukaryota</taxon>
        <taxon>Metazoa</taxon>
        <taxon>Spiralia</taxon>
        <taxon>Gnathifera</taxon>
        <taxon>Rotifera</taxon>
        <taxon>Eurotatoria</taxon>
        <taxon>Monogononta</taxon>
        <taxon>Pseudotrocha</taxon>
        <taxon>Ploima</taxon>
        <taxon>Brachionidae</taxon>
        <taxon>Brachionus</taxon>
    </lineage>
</organism>
<feature type="region of interest" description="Disordered" evidence="1">
    <location>
        <begin position="53"/>
        <end position="75"/>
    </location>
</feature>
<dbReference type="AlphaFoldDB" id="A0A813S5K4"/>
<comment type="caution">
    <text evidence="2">The sequence shown here is derived from an EMBL/GenBank/DDBJ whole genome shotgun (WGS) entry which is preliminary data.</text>
</comment>
<reference evidence="2" key="1">
    <citation type="submission" date="2021-02" db="EMBL/GenBank/DDBJ databases">
        <authorList>
            <person name="Nowell W R."/>
        </authorList>
    </citation>
    <scope>NUCLEOTIDE SEQUENCE</scope>
    <source>
        <strain evidence="2">Ploen Becks lab</strain>
    </source>
</reference>
<sequence length="334" mass="37035">MAKNNSHHTTQNCTPYYATFGRETNCGLGSSNIPKELLENLSTEVLSNNNLNLNNNTGNEKENNLISGNDSSDENEDENLIETIQNIENALIHLNSLEPTPLPPSDIIPLEPTPLPISDILPLEPTALPPSDIIPVADSIIDHTRPSRRGRKRAKPIEIIEEEESEEAEPISKISRAKINAIRIADIQSSCSHNLRSRAEKMEQQHIHKLGEAKVGDTVQVSVNEVDRGPADLINVLAYITKIDKSYMTYQLATKHGIIAGWHNRNKFHLCKQKLIALDSLDLSKELSLREINRLHSIGGGQGFKNVTVQENVKGIAAARRMVSFAIQSFIKLS</sequence>
<keyword evidence="3" id="KW-1185">Reference proteome</keyword>
<proteinExistence type="predicted"/>
<dbReference type="OrthoDB" id="6773637at2759"/>
<evidence type="ECO:0000313" key="2">
    <source>
        <dbReference type="EMBL" id="CAF0791602.1"/>
    </source>
</evidence>
<gene>
    <name evidence="2" type="ORF">OXX778_LOCUS5997</name>
</gene>
<dbReference type="EMBL" id="CAJNOC010000686">
    <property type="protein sequence ID" value="CAF0791602.1"/>
    <property type="molecule type" value="Genomic_DNA"/>
</dbReference>
<protein>
    <submittedName>
        <fullName evidence="2">Uncharacterized protein</fullName>
    </submittedName>
</protein>
<name>A0A813S5K4_9BILA</name>